<dbReference type="OrthoDB" id="9811121at2"/>
<name>A0A516NS47_9NOCA</name>
<evidence type="ECO:0000313" key="5">
    <source>
        <dbReference type="EMBL" id="QDP81736.1"/>
    </source>
</evidence>
<dbReference type="InterPro" id="IPR036526">
    <property type="entry name" value="C-N_Hydrolase_sf"/>
</dbReference>
<evidence type="ECO:0000313" key="6">
    <source>
        <dbReference type="Proteomes" id="UP000317039"/>
    </source>
</evidence>
<dbReference type="PANTHER" id="PTHR46044">
    <property type="entry name" value="NITRILASE"/>
    <property type="match status" value="1"/>
</dbReference>
<dbReference type="Proteomes" id="UP000317039">
    <property type="component" value="Chromosome"/>
</dbReference>
<reference evidence="5 6" key="1">
    <citation type="submission" date="2019-07" db="EMBL/GenBank/DDBJ databases">
        <title>Complete Genome Sequence and Methylome Analysis of Nocardia otitidis-caviarum NEB252.</title>
        <authorList>
            <person name="Fomenkov A."/>
            <person name="Anton B.P."/>
            <person name="Vincze T."/>
            <person name="Roberts R.J."/>
        </authorList>
    </citation>
    <scope>NUCLEOTIDE SEQUENCE [LARGE SCALE GENOMIC DNA]</scope>
    <source>
        <strain evidence="5 6">NEB252</strain>
    </source>
</reference>
<dbReference type="SUPFAM" id="SSF56317">
    <property type="entry name" value="Carbon-nitrogen hydrolase"/>
    <property type="match status" value="1"/>
</dbReference>
<evidence type="ECO:0000259" key="4">
    <source>
        <dbReference type="PROSITE" id="PS50263"/>
    </source>
</evidence>
<dbReference type="PROSITE" id="PS00920">
    <property type="entry name" value="NITRIL_CHT_1"/>
    <property type="match status" value="1"/>
</dbReference>
<accession>A0A516NS47</accession>
<protein>
    <submittedName>
        <fullName evidence="5">Carbon-nitrogen hydrolase family protein</fullName>
    </submittedName>
</protein>
<dbReference type="Gene3D" id="3.60.110.10">
    <property type="entry name" value="Carbon-nitrogen hydrolase"/>
    <property type="match status" value="1"/>
</dbReference>
<evidence type="ECO:0000256" key="1">
    <source>
        <dbReference type="ARBA" id="ARBA00008129"/>
    </source>
</evidence>
<dbReference type="Pfam" id="PF00795">
    <property type="entry name" value="CN_hydrolase"/>
    <property type="match status" value="1"/>
</dbReference>
<dbReference type="PROSITE" id="PS50263">
    <property type="entry name" value="CN_HYDROLASE"/>
    <property type="match status" value="1"/>
</dbReference>
<dbReference type="EMBL" id="CP041695">
    <property type="protein sequence ID" value="QDP81736.1"/>
    <property type="molecule type" value="Genomic_DNA"/>
</dbReference>
<comment type="similarity">
    <text evidence="1">Belongs to the carbon-nitrogen hydrolase superfamily. Nitrilase family.</text>
</comment>
<sequence>MSRGGEVLSKVRVAAVQAEPRWLDLRAGVEQTVELITEAAAGGARLVAFPEAFLPGYPWWLWLDSVGGGPGFFARYRTNSMIVGRAEFRRITDAARRNRIHVVLGFSERSGNDLYLSQGLIDDRGNLVGLRRKPEPTELEAKIFTPGDRVQPYVFRSAIGRIGMHGGSEQLRLPARQDLERAGAQLHVVSWPGFIVAKEVGWGVRVNTAATLWYAVVGGMFVIAPCAVMDVAGSEQRRGPDAGKRLVRGPGGHTRIYAPGGRELAAPLVGGAEGILFADVELDLSAVHAA</sequence>
<feature type="active site" description="Proton acceptor" evidence="3">
    <location>
        <position position="51"/>
    </location>
</feature>
<dbReference type="InterPro" id="IPR044149">
    <property type="entry name" value="Nitrilases_CHs"/>
</dbReference>
<proteinExistence type="inferred from homology"/>
<organism evidence="5 6">
    <name type="scientific">Nocardia otitidiscaviarum</name>
    <dbReference type="NCBI Taxonomy" id="1823"/>
    <lineage>
        <taxon>Bacteria</taxon>
        <taxon>Bacillati</taxon>
        <taxon>Actinomycetota</taxon>
        <taxon>Actinomycetes</taxon>
        <taxon>Mycobacteriales</taxon>
        <taxon>Nocardiaceae</taxon>
        <taxon>Nocardia</taxon>
    </lineage>
</organism>
<dbReference type="AlphaFoldDB" id="A0A516NS47"/>
<dbReference type="PANTHER" id="PTHR46044:SF14">
    <property type="entry name" value="ARYLACETONITRILASE"/>
    <property type="match status" value="1"/>
</dbReference>
<dbReference type="GO" id="GO:0000257">
    <property type="term" value="F:nitrilase activity"/>
    <property type="evidence" value="ECO:0007669"/>
    <property type="project" value="UniProtKB-ARBA"/>
</dbReference>
<gene>
    <name evidence="5" type="ORF">FOH10_26450</name>
</gene>
<feature type="domain" description="CN hydrolase" evidence="4">
    <location>
        <begin position="11"/>
        <end position="282"/>
    </location>
</feature>
<evidence type="ECO:0000256" key="2">
    <source>
        <dbReference type="ARBA" id="ARBA00022801"/>
    </source>
</evidence>
<dbReference type="InterPro" id="IPR003010">
    <property type="entry name" value="C-N_Hydrolase"/>
</dbReference>
<dbReference type="InterPro" id="IPR000132">
    <property type="entry name" value="Nitrilase/CN_hydratase_CS"/>
</dbReference>
<keyword evidence="2 5" id="KW-0378">Hydrolase</keyword>
<evidence type="ECO:0000256" key="3">
    <source>
        <dbReference type="PROSITE-ProRule" id="PRU10139"/>
    </source>
</evidence>
<dbReference type="KEGG" id="nod:FOH10_26450"/>